<dbReference type="Gene3D" id="3.30.450.20">
    <property type="entry name" value="PAS domain"/>
    <property type="match status" value="1"/>
</dbReference>
<dbReference type="FunFam" id="3.30.565.10:FF:000006">
    <property type="entry name" value="Sensor histidine kinase WalK"/>
    <property type="match status" value="1"/>
</dbReference>
<dbReference type="InterPro" id="IPR050351">
    <property type="entry name" value="BphY/WalK/GraS-like"/>
</dbReference>
<evidence type="ECO:0000256" key="2">
    <source>
        <dbReference type="ARBA" id="ARBA00004236"/>
    </source>
</evidence>
<evidence type="ECO:0000256" key="3">
    <source>
        <dbReference type="ARBA" id="ARBA00012438"/>
    </source>
</evidence>
<gene>
    <name evidence="13" type="ORF">R2601_24909</name>
</gene>
<dbReference type="RefSeq" id="WP_007800482.1">
    <property type="nucleotide sequence ID" value="NZ_DS022276.1"/>
</dbReference>
<organism evidence="13 14">
    <name type="scientific">Salipiger bermudensis (strain DSM 26914 / JCM 13377 / KCTC 12554 / HTCC2601)</name>
    <name type="common">Pelagibaca bermudensis</name>
    <dbReference type="NCBI Taxonomy" id="314265"/>
    <lineage>
        <taxon>Bacteria</taxon>
        <taxon>Pseudomonadati</taxon>
        <taxon>Pseudomonadota</taxon>
        <taxon>Alphaproteobacteria</taxon>
        <taxon>Rhodobacterales</taxon>
        <taxon>Roseobacteraceae</taxon>
        <taxon>Salipiger</taxon>
    </lineage>
</organism>
<dbReference type="FunFam" id="1.10.287.130:FF:000008">
    <property type="entry name" value="Two-component sensor histidine kinase"/>
    <property type="match status" value="1"/>
</dbReference>
<dbReference type="InterPro" id="IPR005467">
    <property type="entry name" value="His_kinase_dom"/>
</dbReference>
<dbReference type="STRING" id="314265.R2601_24909"/>
<dbReference type="Pfam" id="PF00512">
    <property type="entry name" value="HisKA"/>
    <property type="match status" value="1"/>
</dbReference>
<dbReference type="OrthoDB" id="9813151at2"/>
<feature type="domain" description="Histidine kinase" evidence="12">
    <location>
        <begin position="121"/>
        <end position="346"/>
    </location>
</feature>
<dbReference type="PRINTS" id="PR00344">
    <property type="entry name" value="BCTRLSENSOR"/>
</dbReference>
<dbReference type="EC" id="2.7.13.3" evidence="3"/>
<evidence type="ECO:0000259" key="12">
    <source>
        <dbReference type="PROSITE" id="PS50109"/>
    </source>
</evidence>
<dbReference type="GO" id="GO:0016036">
    <property type="term" value="P:cellular response to phosphate starvation"/>
    <property type="evidence" value="ECO:0007669"/>
    <property type="project" value="TreeGrafter"/>
</dbReference>
<evidence type="ECO:0000256" key="4">
    <source>
        <dbReference type="ARBA" id="ARBA00022475"/>
    </source>
</evidence>
<evidence type="ECO:0000256" key="10">
    <source>
        <dbReference type="ARBA" id="ARBA00023012"/>
    </source>
</evidence>
<dbReference type="eggNOG" id="COG5002">
    <property type="taxonomic scope" value="Bacteria"/>
</dbReference>
<evidence type="ECO:0000256" key="1">
    <source>
        <dbReference type="ARBA" id="ARBA00000085"/>
    </source>
</evidence>
<sequence length="346" mass="37932">MQTDSRHVVAAVPLPAILIRWDERVEAANAEAKALLGEGLEGRHFITALRQPSLLDAIEGTFRDAAPRLTRYLASDGRQDTTYEVSVRPLPLEGKPGVLLTFTDITHLEQAGQMRRDFVANVSHELRTPLTALLGFIETLRGPAREDAAARDRFLGIMEDEAGRMERLVGDLLSLSRVEAEERVRPTEPVDLAGLVRSAIRGLAPLAEDAGVTLETDAPEAVLEVPGDADQLRQVVVNLIENGVKYSGRGAEVRVHLAEPAYQPRLRGQGVELAVTDTGPGINPIHIPRLTERFYRVDSHRAREMGGTGLGLAIVKHIINRHRGRLKIESAPGKGTTFRVLLPREV</sequence>
<evidence type="ECO:0000256" key="9">
    <source>
        <dbReference type="ARBA" id="ARBA00022840"/>
    </source>
</evidence>
<proteinExistence type="predicted"/>
<dbReference type="SUPFAM" id="SSF55785">
    <property type="entry name" value="PYP-like sensor domain (PAS domain)"/>
    <property type="match status" value="1"/>
</dbReference>
<keyword evidence="6" id="KW-0808">Transferase</keyword>
<reference evidence="13 14" key="1">
    <citation type="journal article" date="2010" name="J. Bacteriol.">
        <title>Genome sequences of Pelagibaca bermudensis HTCC2601T and Maritimibacter alkaliphilus HTCC2654T, the type strains of two marine Roseobacter genera.</title>
        <authorList>
            <person name="Thrash J.C."/>
            <person name="Cho J.C."/>
            <person name="Ferriera S."/>
            <person name="Johnson J."/>
            <person name="Vergin K.L."/>
            <person name="Giovannoni S.J."/>
        </authorList>
    </citation>
    <scope>NUCLEOTIDE SEQUENCE [LARGE SCALE GENOMIC DNA]</scope>
    <source>
        <strain evidence="14">DSM 26914 / JCM 13377 / KCTC 12554 / HTCC2601</strain>
    </source>
</reference>
<keyword evidence="8 13" id="KW-0418">Kinase</keyword>
<name>Q0FMA3_SALBH</name>
<dbReference type="Gene3D" id="1.10.287.130">
    <property type="match status" value="1"/>
</dbReference>
<dbReference type="InterPro" id="IPR004358">
    <property type="entry name" value="Sig_transdc_His_kin-like_C"/>
</dbReference>
<evidence type="ECO:0000256" key="7">
    <source>
        <dbReference type="ARBA" id="ARBA00022741"/>
    </source>
</evidence>
<evidence type="ECO:0000256" key="11">
    <source>
        <dbReference type="ARBA" id="ARBA00023136"/>
    </source>
</evidence>
<dbReference type="InterPro" id="IPR036097">
    <property type="entry name" value="HisK_dim/P_sf"/>
</dbReference>
<keyword evidence="10" id="KW-0902">Two-component regulatory system</keyword>
<dbReference type="GO" id="GO:0005524">
    <property type="term" value="F:ATP binding"/>
    <property type="evidence" value="ECO:0007669"/>
    <property type="project" value="UniProtKB-KW"/>
</dbReference>
<dbReference type="PROSITE" id="PS50109">
    <property type="entry name" value="HIS_KIN"/>
    <property type="match status" value="1"/>
</dbReference>
<dbReference type="EMBL" id="AATQ01000028">
    <property type="protein sequence ID" value="EAU45356.1"/>
    <property type="molecule type" value="Genomic_DNA"/>
</dbReference>
<accession>Q0FMA3</accession>
<comment type="caution">
    <text evidence="13">The sequence shown here is derived from an EMBL/GenBank/DDBJ whole genome shotgun (WGS) entry which is preliminary data.</text>
</comment>
<evidence type="ECO:0000256" key="5">
    <source>
        <dbReference type="ARBA" id="ARBA00022553"/>
    </source>
</evidence>
<dbReference type="GO" id="GO:0004721">
    <property type="term" value="F:phosphoprotein phosphatase activity"/>
    <property type="evidence" value="ECO:0007669"/>
    <property type="project" value="TreeGrafter"/>
</dbReference>
<evidence type="ECO:0000256" key="8">
    <source>
        <dbReference type="ARBA" id="ARBA00022777"/>
    </source>
</evidence>
<keyword evidence="4" id="KW-1003">Cell membrane</keyword>
<keyword evidence="7" id="KW-0547">Nucleotide-binding</keyword>
<dbReference type="PANTHER" id="PTHR45453:SF1">
    <property type="entry name" value="PHOSPHATE REGULON SENSOR PROTEIN PHOR"/>
    <property type="match status" value="1"/>
</dbReference>
<dbReference type="GO" id="GO:0000155">
    <property type="term" value="F:phosphorelay sensor kinase activity"/>
    <property type="evidence" value="ECO:0007669"/>
    <property type="project" value="InterPro"/>
</dbReference>
<dbReference type="AlphaFoldDB" id="Q0FMA3"/>
<keyword evidence="11" id="KW-0472">Membrane</keyword>
<dbReference type="SUPFAM" id="SSF55874">
    <property type="entry name" value="ATPase domain of HSP90 chaperone/DNA topoisomerase II/histidine kinase"/>
    <property type="match status" value="1"/>
</dbReference>
<dbReference type="PANTHER" id="PTHR45453">
    <property type="entry name" value="PHOSPHATE REGULON SENSOR PROTEIN PHOR"/>
    <property type="match status" value="1"/>
</dbReference>
<comment type="subcellular location">
    <subcellularLocation>
        <location evidence="2">Cell membrane</location>
    </subcellularLocation>
</comment>
<dbReference type="Gene3D" id="3.30.565.10">
    <property type="entry name" value="Histidine kinase-like ATPase, C-terminal domain"/>
    <property type="match status" value="1"/>
</dbReference>
<dbReference type="Proteomes" id="UP000006230">
    <property type="component" value="Unassembled WGS sequence"/>
</dbReference>
<keyword evidence="5" id="KW-0597">Phosphoprotein</keyword>
<keyword evidence="9" id="KW-0067">ATP-binding</keyword>
<comment type="catalytic activity">
    <reaction evidence="1">
        <text>ATP + protein L-histidine = ADP + protein N-phospho-L-histidine.</text>
        <dbReference type="EC" id="2.7.13.3"/>
    </reaction>
</comment>
<dbReference type="CDD" id="cd00082">
    <property type="entry name" value="HisKA"/>
    <property type="match status" value="1"/>
</dbReference>
<evidence type="ECO:0000313" key="13">
    <source>
        <dbReference type="EMBL" id="EAU45356.1"/>
    </source>
</evidence>
<dbReference type="SMART" id="SM00388">
    <property type="entry name" value="HisKA"/>
    <property type="match status" value="1"/>
</dbReference>
<dbReference type="Pfam" id="PF02518">
    <property type="entry name" value="HATPase_c"/>
    <property type="match status" value="1"/>
</dbReference>
<dbReference type="InterPro" id="IPR003661">
    <property type="entry name" value="HisK_dim/P_dom"/>
</dbReference>
<dbReference type="InterPro" id="IPR003594">
    <property type="entry name" value="HATPase_dom"/>
</dbReference>
<dbReference type="SUPFAM" id="SSF47384">
    <property type="entry name" value="Homodimeric domain of signal transducing histidine kinase"/>
    <property type="match status" value="1"/>
</dbReference>
<dbReference type="SMART" id="SM00387">
    <property type="entry name" value="HATPase_c"/>
    <property type="match status" value="1"/>
</dbReference>
<evidence type="ECO:0000256" key="6">
    <source>
        <dbReference type="ARBA" id="ARBA00022679"/>
    </source>
</evidence>
<dbReference type="InterPro" id="IPR036890">
    <property type="entry name" value="HATPase_C_sf"/>
</dbReference>
<protein>
    <recommendedName>
        <fullName evidence="3">histidine kinase</fullName>
        <ecNumber evidence="3">2.7.13.3</ecNumber>
    </recommendedName>
</protein>
<dbReference type="GO" id="GO:0005886">
    <property type="term" value="C:plasma membrane"/>
    <property type="evidence" value="ECO:0007669"/>
    <property type="project" value="UniProtKB-SubCell"/>
</dbReference>
<dbReference type="HOGENOM" id="CLU_000445_89_2_5"/>
<evidence type="ECO:0000313" key="14">
    <source>
        <dbReference type="Proteomes" id="UP000006230"/>
    </source>
</evidence>
<keyword evidence="14" id="KW-1185">Reference proteome</keyword>
<dbReference type="InterPro" id="IPR035965">
    <property type="entry name" value="PAS-like_dom_sf"/>
</dbReference>